<sequence>MKTPLIPARRLLLAAALSLPLYATPILAQAQSAPKVQVWKTPTCGCCEDWVRHMRDNGFEVITHDVQDTGPVRRNAGMADYGSCHTAVVDGYAIEGHVPASDVRRLLLEKPDAAGLAAPGMPLGSPGMDGPEYGGRKTPHDVLLVDKRGGAQVFQAYR</sequence>
<dbReference type="EMBL" id="MJMN01000001">
    <property type="protein sequence ID" value="OMG93620.1"/>
    <property type="molecule type" value="Genomic_DNA"/>
</dbReference>
<dbReference type="Pfam" id="PF04214">
    <property type="entry name" value="DUF411"/>
    <property type="match status" value="1"/>
</dbReference>
<dbReference type="OrthoDB" id="14727at2"/>
<gene>
    <name evidence="2" type="ORF">BIZ92_04660</name>
</gene>
<dbReference type="InterPro" id="IPR007332">
    <property type="entry name" value="DUF411"/>
</dbReference>
<dbReference type="RefSeq" id="WP_076408605.1">
    <property type="nucleotide sequence ID" value="NZ_AP028040.1"/>
</dbReference>
<feature type="chain" id="PRO_5012119239" evidence="1">
    <location>
        <begin position="24"/>
        <end position="158"/>
    </location>
</feature>
<comment type="caution">
    <text evidence="2">The sequence shown here is derived from an EMBL/GenBank/DDBJ whole genome shotgun (WGS) entry which is preliminary data.</text>
</comment>
<organism evidence="2 3">
    <name type="scientific">Alcaligenes xylosoxydans xylosoxydans</name>
    <name type="common">Achromobacter xylosoxidans</name>
    <dbReference type="NCBI Taxonomy" id="85698"/>
    <lineage>
        <taxon>Bacteria</taxon>
        <taxon>Pseudomonadati</taxon>
        <taxon>Pseudomonadota</taxon>
        <taxon>Betaproteobacteria</taxon>
        <taxon>Burkholderiales</taxon>
        <taxon>Alcaligenaceae</taxon>
        <taxon>Achromobacter</taxon>
    </lineage>
</organism>
<name>A0A1R1K2H4_ALCXX</name>
<feature type="signal peptide" evidence="1">
    <location>
        <begin position="1"/>
        <end position="23"/>
    </location>
</feature>
<evidence type="ECO:0000313" key="2">
    <source>
        <dbReference type="EMBL" id="OMG93620.1"/>
    </source>
</evidence>
<evidence type="ECO:0000313" key="3">
    <source>
        <dbReference type="Proteomes" id="UP000187251"/>
    </source>
</evidence>
<reference evidence="2 3" key="1">
    <citation type="submission" date="2016-09" db="EMBL/GenBank/DDBJ databases">
        <title>Phylogenomics of Achromobacter.</title>
        <authorList>
            <person name="Jeukens J."/>
            <person name="Freschi L."/>
            <person name="Vincent A.T."/>
            <person name="Emond-Rheault J.-G."/>
            <person name="Kukavica-Ibrulj I."/>
            <person name="Charette S.J."/>
            <person name="Levesque R.C."/>
        </authorList>
    </citation>
    <scope>NUCLEOTIDE SEQUENCE [LARGE SCALE GENOMIC DNA]</scope>
    <source>
        <strain evidence="2 3">AUS488</strain>
    </source>
</reference>
<proteinExistence type="predicted"/>
<protein>
    <submittedName>
        <fullName evidence="2">Metal-binding protein</fullName>
    </submittedName>
</protein>
<dbReference type="AlphaFoldDB" id="A0A1R1K2H4"/>
<dbReference type="Proteomes" id="UP000187251">
    <property type="component" value="Unassembled WGS sequence"/>
</dbReference>
<keyword evidence="1" id="KW-0732">Signal</keyword>
<accession>A0A1R1K2H4</accession>
<evidence type="ECO:0000256" key="1">
    <source>
        <dbReference type="SAM" id="SignalP"/>
    </source>
</evidence>